<dbReference type="NCBIfam" id="TIGR00007">
    <property type="entry name" value="1-(5-phosphoribosyl)-5-[(5-phosphoribosylamino)methylideneamino]imidazole-4-carboxamide isomerase"/>
    <property type="match status" value="1"/>
</dbReference>
<dbReference type="OrthoDB" id="9807749at2"/>
<dbReference type="RefSeq" id="WP_036834692.1">
    <property type="nucleotide sequence ID" value="NZ_AVPG01000015.1"/>
</dbReference>
<evidence type="ECO:0000256" key="12">
    <source>
        <dbReference type="HAMAP-Rule" id="MF_01014"/>
    </source>
</evidence>
<evidence type="ECO:0000256" key="7">
    <source>
        <dbReference type="ARBA" id="ARBA00022490"/>
    </source>
</evidence>
<comment type="subcellular location">
    <subcellularLocation>
        <location evidence="2 12 14">Cytoplasm</location>
    </subcellularLocation>
</comment>
<dbReference type="EC" id="5.3.1.16" evidence="5 12"/>
<reference evidence="15 16" key="1">
    <citation type="submission" date="2013-08" db="EMBL/GenBank/DDBJ databases">
        <authorList>
            <person name="Huang J."/>
            <person name="Wang G."/>
        </authorList>
    </citation>
    <scope>NUCLEOTIDE SEQUENCE [LARGE SCALE GENOMIC DNA]</scope>
    <source>
        <strain evidence="15 16">JSM 072002</strain>
    </source>
</reference>
<evidence type="ECO:0000256" key="10">
    <source>
        <dbReference type="ARBA" id="ARBA00023235"/>
    </source>
</evidence>
<comment type="pathway">
    <text evidence="3 12 14">Amino-acid biosynthesis; L-histidine biosynthesis; L-histidine from 5-phospho-alpha-D-ribose 1-diphosphate: step 4/9.</text>
</comment>
<feature type="active site" description="Proton acceptor" evidence="12">
    <location>
        <position position="11"/>
    </location>
</feature>
<name>A0A0A5G4X6_9BACI</name>
<comment type="caution">
    <text evidence="15">The sequence shown here is derived from an EMBL/GenBank/DDBJ whole genome shotgun (WGS) entry which is preliminary data.</text>
</comment>
<dbReference type="PANTHER" id="PTHR43090">
    <property type="entry name" value="1-(5-PHOSPHORIBOSYL)-5-[(5-PHOSPHORIBOSYLAMINO)METHYLIDENEAMINO] IMIDAZOLE-4-CARBOXAMIDE ISOMERASE"/>
    <property type="match status" value="1"/>
</dbReference>
<dbReference type="Proteomes" id="UP000030401">
    <property type="component" value="Unassembled WGS sequence"/>
</dbReference>
<evidence type="ECO:0000256" key="11">
    <source>
        <dbReference type="ARBA" id="ARBA00030547"/>
    </source>
</evidence>
<keyword evidence="10 12" id="KW-0413">Isomerase</keyword>
<dbReference type="STRING" id="1385512.N784_05560"/>
<dbReference type="PANTHER" id="PTHR43090:SF2">
    <property type="entry name" value="1-(5-PHOSPHORIBOSYL)-5-[(5-PHOSPHORIBOSYLAMINO)METHYLIDENEAMINO] IMIDAZOLE-4-CARBOXAMIDE ISOMERASE"/>
    <property type="match status" value="1"/>
</dbReference>
<dbReference type="Pfam" id="PF00977">
    <property type="entry name" value="His_biosynth"/>
    <property type="match status" value="1"/>
</dbReference>
<protein>
    <recommendedName>
        <fullName evidence="6 12">1-(5-phosphoribosyl)-5-[(5-phosphoribosylamino)methylideneamino] imidazole-4-carboxamide isomerase</fullName>
        <ecNumber evidence="5 12">5.3.1.16</ecNumber>
    </recommendedName>
    <alternativeName>
        <fullName evidence="11 12">Phosphoribosylformimino-5-aminoimidazole carboxamide ribotide isomerase</fullName>
    </alternativeName>
</protein>
<dbReference type="GO" id="GO:0000105">
    <property type="term" value="P:L-histidine biosynthetic process"/>
    <property type="evidence" value="ECO:0007669"/>
    <property type="project" value="UniProtKB-UniRule"/>
</dbReference>
<dbReference type="GO" id="GO:0000162">
    <property type="term" value="P:L-tryptophan biosynthetic process"/>
    <property type="evidence" value="ECO:0007669"/>
    <property type="project" value="TreeGrafter"/>
</dbReference>
<dbReference type="Gene3D" id="3.20.20.70">
    <property type="entry name" value="Aldolase class I"/>
    <property type="match status" value="1"/>
</dbReference>
<comment type="similarity">
    <text evidence="4 12 13">Belongs to the HisA/HisF family.</text>
</comment>
<evidence type="ECO:0000256" key="2">
    <source>
        <dbReference type="ARBA" id="ARBA00004496"/>
    </source>
</evidence>
<dbReference type="SUPFAM" id="SSF51366">
    <property type="entry name" value="Ribulose-phoshate binding barrel"/>
    <property type="match status" value="1"/>
</dbReference>
<keyword evidence="9 12" id="KW-0368">Histidine biosynthesis</keyword>
<dbReference type="UniPathway" id="UPA00031">
    <property type="reaction ID" value="UER00009"/>
</dbReference>
<keyword evidence="16" id="KW-1185">Reference proteome</keyword>
<dbReference type="CDD" id="cd04732">
    <property type="entry name" value="HisA"/>
    <property type="match status" value="1"/>
</dbReference>
<evidence type="ECO:0000256" key="14">
    <source>
        <dbReference type="RuleBase" id="RU003658"/>
    </source>
</evidence>
<comment type="catalytic activity">
    <reaction evidence="1 12 14">
        <text>1-(5-phospho-beta-D-ribosyl)-5-[(5-phospho-beta-D-ribosylamino)methylideneamino]imidazole-4-carboxamide = 5-[(5-phospho-1-deoxy-D-ribulos-1-ylimino)methylamino]-1-(5-phospho-beta-D-ribosyl)imidazole-4-carboxamide</text>
        <dbReference type="Rhea" id="RHEA:15469"/>
        <dbReference type="ChEBI" id="CHEBI:58435"/>
        <dbReference type="ChEBI" id="CHEBI:58525"/>
        <dbReference type="EC" id="5.3.1.16"/>
    </reaction>
</comment>
<dbReference type="EMBL" id="AVPG01000015">
    <property type="protein sequence ID" value="KGX86208.1"/>
    <property type="molecule type" value="Genomic_DNA"/>
</dbReference>
<dbReference type="InterPro" id="IPR006062">
    <property type="entry name" value="His_biosynth"/>
</dbReference>
<evidence type="ECO:0000256" key="5">
    <source>
        <dbReference type="ARBA" id="ARBA00012550"/>
    </source>
</evidence>
<feature type="active site" description="Proton donor" evidence="12">
    <location>
        <position position="132"/>
    </location>
</feature>
<organism evidence="15 16">
    <name type="scientific">Pontibacillus litoralis JSM 072002</name>
    <dbReference type="NCBI Taxonomy" id="1385512"/>
    <lineage>
        <taxon>Bacteria</taxon>
        <taxon>Bacillati</taxon>
        <taxon>Bacillota</taxon>
        <taxon>Bacilli</taxon>
        <taxon>Bacillales</taxon>
        <taxon>Bacillaceae</taxon>
        <taxon>Pontibacillus</taxon>
    </lineage>
</organism>
<dbReference type="FunFam" id="3.20.20.70:FF:000009">
    <property type="entry name" value="1-(5-phosphoribosyl)-5-[(5-phosphoribosylamino)methylideneamino] imidazole-4-carboxamide isomerase"/>
    <property type="match status" value="1"/>
</dbReference>
<dbReference type="HAMAP" id="MF_01014">
    <property type="entry name" value="HisA"/>
    <property type="match status" value="1"/>
</dbReference>
<evidence type="ECO:0000313" key="15">
    <source>
        <dbReference type="EMBL" id="KGX86208.1"/>
    </source>
</evidence>
<dbReference type="InterPro" id="IPR013785">
    <property type="entry name" value="Aldolase_TIM"/>
</dbReference>
<dbReference type="eggNOG" id="COG0106">
    <property type="taxonomic scope" value="Bacteria"/>
</dbReference>
<dbReference type="GO" id="GO:0005737">
    <property type="term" value="C:cytoplasm"/>
    <property type="evidence" value="ECO:0007669"/>
    <property type="project" value="UniProtKB-SubCell"/>
</dbReference>
<evidence type="ECO:0000256" key="1">
    <source>
        <dbReference type="ARBA" id="ARBA00000901"/>
    </source>
</evidence>
<evidence type="ECO:0000256" key="8">
    <source>
        <dbReference type="ARBA" id="ARBA00022605"/>
    </source>
</evidence>
<dbReference type="InterPro" id="IPR011060">
    <property type="entry name" value="RibuloseP-bd_barrel"/>
</dbReference>
<dbReference type="InterPro" id="IPR044524">
    <property type="entry name" value="Isoase_HisA-like"/>
</dbReference>
<dbReference type="InterPro" id="IPR023016">
    <property type="entry name" value="HisA/PriA"/>
</dbReference>
<evidence type="ECO:0000256" key="13">
    <source>
        <dbReference type="RuleBase" id="RU003657"/>
    </source>
</evidence>
<proteinExistence type="inferred from homology"/>
<dbReference type="GO" id="GO:0003949">
    <property type="term" value="F:1-(5-phosphoribosyl)-5-[(5-phosphoribosylamino)methylideneamino]imidazole-4-carboxamide isomerase activity"/>
    <property type="evidence" value="ECO:0007669"/>
    <property type="project" value="UniProtKB-UniRule"/>
</dbReference>
<evidence type="ECO:0000313" key="16">
    <source>
        <dbReference type="Proteomes" id="UP000030401"/>
    </source>
</evidence>
<evidence type="ECO:0000256" key="9">
    <source>
        <dbReference type="ARBA" id="ARBA00023102"/>
    </source>
</evidence>
<dbReference type="AlphaFoldDB" id="A0A0A5G4X6"/>
<gene>
    <name evidence="12" type="primary">hisA</name>
    <name evidence="15" type="ORF">N784_05560</name>
</gene>
<accession>A0A0A5G4X6</accession>
<evidence type="ECO:0000256" key="3">
    <source>
        <dbReference type="ARBA" id="ARBA00005133"/>
    </source>
</evidence>
<sequence>MGPFTIYPAIDIKNGKCVRLSQGDFERETIYSEDPFAVAKDFANQGAEWIHIVDLDGARDGTKVNEKHILQISSELPVHVQVGGGIRSKADVAFYIERGVSRVVVGSLAISQPNVTKELVKDYSSKIAIGLDARDGYVATEGWLNNSHQRVIDVGKYFAESGVETFIFTDIAHDGMMNGPNIEAIAQLADVTGKNVIASGGVAQLADLQRLKQVSNVTGVIIGKALYTKQMTVRDAIDEVTERC</sequence>
<keyword evidence="8 12" id="KW-0028">Amino-acid biosynthesis</keyword>
<keyword evidence="7 12" id="KW-0963">Cytoplasm</keyword>
<evidence type="ECO:0000256" key="4">
    <source>
        <dbReference type="ARBA" id="ARBA00009667"/>
    </source>
</evidence>
<evidence type="ECO:0000256" key="6">
    <source>
        <dbReference type="ARBA" id="ARBA00018464"/>
    </source>
</evidence>
<dbReference type="InterPro" id="IPR006063">
    <property type="entry name" value="HisA_bact_arch"/>
</dbReference>